<accession>A0AAN9XR48</accession>
<evidence type="ECO:0000313" key="2">
    <source>
        <dbReference type="Proteomes" id="UP001386955"/>
    </source>
</evidence>
<keyword evidence="2" id="KW-1185">Reference proteome</keyword>
<dbReference type="EMBL" id="JAYMYS010000002">
    <property type="protein sequence ID" value="KAK7404783.1"/>
    <property type="molecule type" value="Genomic_DNA"/>
</dbReference>
<organism evidence="1 2">
    <name type="scientific">Psophocarpus tetragonolobus</name>
    <name type="common">Winged bean</name>
    <name type="synonym">Dolichos tetragonolobus</name>
    <dbReference type="NCBI Taxonomy" id="3891"/>
    <lineage>
        <taxon>Eukaryota</taxon>
        <taxon>Viridiplantae</taxon>
        <taxon>Streptophyta</taxon>
        <taxon>Embryophyta</taxon>
        <taxon>Tracheophyta</taxon>
        <taxon>Spermatophyta</taxon>
        <taxon>Magnoliopsida</taxon>
        <taxon>eudicotyledons</taxon>
        <taxon>Gunneridae</taxon>
        <taxon>Pentapetalae</taxon>
        <taxon>rosids</taxon>
        <taxon>fabids</taxon>
        <taxon>Fabales</taxon>
        <taxon>Fabaceae</taxon>
        <taxon>Papilionoideae</taxon>
        <taxon>50 kb inversion clade</taxon>
        <taxon>NPAAA clade</taxon>
        <taxon>indigoferoid/millettioid clade</taxon>
        <taxon>Phaseoleae</taxon>
        <taxon>Psophocarpus</taxon>
    </lineage>
</organism>
<evidence type="ECO:0000313" key="1">
    <source>
        <dbReference type="EMBL" id="KAK7404783.1"/>
    </source>
</evidence>
<sequence length="74" mass="8649">MNECMLVYFRTKLTLEEPFSMQTDLFAPLWWSWLEQNVGIFKGVSSLLNFYGKQLVCPAVLCSICSIFQAFREE</sequence>
<gene>
    <name evidence="1" type="ORF">VNO78_05741</name>
</gene>
<proteinExistence type="predicted"/>
<name>A0AAN9XR48_PSOTE</name>
<dbReference type="AlphaFoldDB" id="A0AAN9XR48"/>
<reference evidence="1 2" key="1">
    <citation type="submission" date="2024-01" db="EMBL/GenBank/DDBJ databases">
        <title>The genomes of 5 underutilized Papilionoideae crops provide insights into root nodulation and disease resistanc.</title>
        <authorList>
            <person name="Jiang F."/>
        </authorList>
    </citation>
    <scope>NUCLEOTIDE SEQUENCE [LARGE SCALE GENOMIC DNA]</scope>
    <source>
        <strain evidence="1">DUOXIRENSHENG_FW03</strain>
        <tissue evidence="1">Leaves</tissue>
    </source>
</reference>
<dbReference type="Proteomes" id="UP001386955">
    <property type="component" value="Unassembled WGS sequence"/>
</dbReference>
<protein>
    <submittedName>
        <fullName evidence="1">Uncharacterized protein</fullName>
    </submittedName>
</protein>
<comment type="caution">
    <text evidence="1">The sequence shown here is derived from an EMBL/GenBank/DDBJ whole genome shotgun (WGS) entry which is preliminary data.</text>
</comment>